<sequence length="123" mass="13555">MKANPLKLNNLQLKTLVLTQILARRQPDEAWGKDGSITLHSIPQPHGDHVHIGEFTIAARDATGFSNRAVWTALARKGLVRSRDVPPIALTREGMEYETGLDHHFVKEPEQCGCCDDGNNCSG</sequence>
<evidence type="ECO:0000313" key="2">
    <source>
        <dbReference type="Proteomes" id="UP000219439"/>
    </source>
</evidence>
<organism evidence="1 2">
    <name type="scientific">Cohaesibacter gelatinilyticus</name>
    <dbReference type="NCBI Taxonomy" id="372072"/>
    <lineage>
        <taxon>Bacteria</taxon>
        <taxon>Pseudomonadati</taxon>
        <taxon>Pseudomonadota</taxon>
        <taxon>Alphaproteobacteria</taxon>
        <taxon>Hyphomicrobiales</taxon>
        <taxon>Cohaesibacteraceae</taxon>
    </lineage>
</organism>
<dbReference type="EMBL" id="OBEL01000001">
    <property type="protein sequence ID" value="SNZ07221.1"/>
    <property type="molecule type" value="Genomic_DNA"/>
</dbReference>
<dbReference type="OrthoDB" id="8479800at2"/>
<keyword evidence="2" id="KW-1185">Reference proteome</keyword>
<reference evidence="1 2" key="1">
    <citation type="submission" date="2017-09" db="EMBL/GenBank/DDBJ databases">
        <authorList>
            <person name="Ehlers B."/>
            <person name="Leendertz F.H."/>
        </authorList>
    </citation>
    <scope>NUCLEOTIDE SEQUENCE [LARGE SCALE GENOMIC DNA]</scope>
    <source>
        <strain evidence="1 2">DSM 18289</strain>
    </source>
</reference>
<name>A0A285NHT1_9HYPH</name>
<dbReference type="RefSeq" id="WP_097152036.1">
    <property type="nucleotide sequence ID" value="NZ_OBEL01000001.1"/>
</dbReference>
<dbReference type="AlphaFoldDB" id="A0A285NHT1"/>
<accession>A0A285NHT1</accession>
<proteinExistence type="predicted"/>
<evidence type="ECO:0000313" key="1">
    <source>
        <dbReference type="EMBL" id="SNZ07221.1"/>
    </source>
</evidence>
<dbReference type="Proteomes" id="UP000219439">
    <property type="component" value="Unassembled WGS sequence"/>
</dbReference>
<protein>
    <submittedName>
        <fullName evidence="1">Uncharacterized protein</fullName>
    </submittedName>
</protein>
<gene>
    <name evidence="1" type="ORF">SAMN06265368_0737</name>
</gene>